<evidence type="ECO:0000256" key="2">
    <source>
        <dbReference type="ARBA" id="ARBA00023015"/>
    </source>
</evidence>
<dbReference type="AlphaFoldDB" id="A0A0B6X7F9"/>
<dbReference type="InterPro" id="IPR000847">
    <property type="entry name" value="LysR_HTH_N"/>
</dbReference>
<proteinExistence type="inferred from homology"/>
<comment type="similarity">
    <text evidence="1">Belongs to the LysR transcriptional regulatory family.</text>
</comment>
<dbReference type="InterPro" id="IPR036388">
    <property type="entry name" value="WH-like_DNA-bd_sf"/>
</dbReference>
<sequence>MSNWTQKLKIQHLRLLICIGEQGNLSKVAEIMGITQPALSKWLGGLEEDIGITLFERHSKGLRPSEGGRLLLEHAQRILNDLERSQEDIEQFKMGIKGSLIIGSSPVATDCVSLALLSLVNDYPSIHVKVVENVMTSLLQSLISGKIDVVVGRVGGKALQLPLNYQTLYTEPVCFVGRCNHPLANRESINWQDLLEYNWIVWPTGTPIRTSIDNAIVDQGVMLPNNYLESSSMNVTINMIQASDIVSILSWRLAHRYVEKGQLAILPLPRIEQKGSVGVFWRKDTTPSDALQCFLSHLMKTSAESENDGVFVISN</sequence>
<evidence type="ECO:0000313" key="7">
    <source>
        <dbReference type="Proteomes" id="UP000032930"/>
    </source>
</evidence>
<dbReference type="Pfam" id="PF03466">
    <property type="entry name" value="LysR_substrate"/>
    <property type="match status" value="1"/>
</dbReference>
<dbReference type="Gene3D" id="3.40.190.290">
    <property type="match status" value="1"/>
</dbReference>
<dbReference type="PRINTS" id="PR00039">
    <property type="entry name" value="HTHLYSR"/>
</dbReference>
<keyword evidence="4" id="KW-0804">Transcription</keyword>
<dbReference type="EMBL" id="FO818637">
    <property type="protein sequence ID" value="CDM89485.1"/>
    <property type="molecule type" value="Genomic_DNA"/>
</dbReference>
<evidence type="ECO:0000256" key="3">
    <source>
        <dbReference type="ARBA" id="ARBA00023125"/>
    </source>
</evidence>
<evidence type="ECO:0000259" key="5">
    <source>
        <dbReference type="PROSITE" id="PS50931"/>
    </source>
</evidence>
<gene>
    <name evidence="6" type="ORF">XBW1_2128</name>
</gene>
<feature type="domain" description="HTH lysR-type" evidence="5">
    <location>
        <begin position="8"/>
        <end position="65"/>
    </location>
</feature>
<organism evidence="6 7">
    <name type="scientific">Xenorhabdus bovienii</name>
    <name type="common">Xenorhabdus nematophila subsp. bovienii</name>
    <dbReference type="NCBI Taxonomy" id="40576"/>
    <lineage>
        <taxon>Bacteria</taxon>
        <taxon>Pseudomonadati</taxon>
        <taxon>Pseudomonadota</taxon>
        <taxon>Gammaproteobacteria</taxon>
        <taxon>Enterobacterales</taxon>
        <taxon>Morganellaceae</taxon>
        <taxon>Xenorhabdus</taxon>
    </lineage>
</organism>
<dbReference type="RefSeq" id="WP_046336708.1">
    <property type="nucleotide sequence ID" value="NZ_CAWMEF010000001.1"/>
</dbReference>
<protein>
    <submittedName>
        <fullName evidence="6">Putative transcriptional regulator</fullName>
    </submittedName>
</protein>
<evidence type="ECO:0000256" key="1">
    <source>
        <dbReference type="ARBA" id="ARBA00009437"/>
    </source>
</evidence>
<reference evidence="6 7" key="1">
    <citation type="submission" date="2014-02" db="EMBL/GenBank/DDBJ databases">
        <authorList>
            <person name="Genoscope - CEA"/>
        </authorList>
    </citation>
    <scope>NUCLEOTIDE SEQUENCE [LARGE SCALE GENOMIC DNA]</scope>
    <source>
        <strain evidence="6 7">CS03</strain>
    </source>
</reference>
<dbReference type="GO" id="GO:0003700">
    <property type="term" value="F:DNA-binding transcription factor activity"/>
    <property type="evidence" value="ECO:0007669"/>
    <property type="project" value="InterPro"/>
</dbReference>
<dbReference type="InterPro" id="IPR050950">
    <property type="entry name" value="HTH-type_LysR_regulators"/>
</dbReference>
<dbReference type="InterPro" id="IPR036390">
    <property type="entry name" value="WH_DNA-bd_sf"/>
</dbReference>
<accession>A0A0B6X7F9</accession>
<keyword evidence="2" id="KW-0805">Transcription regulation</keyword>
<dbReference type="PANTHER" id="PTHR30419:SF8">
    <property type="entry name" value="NITROGEN ASSIMILATION TRANSCRIPTIONAL ACTIVATOR-RELATED"/>
    <property type="match status" value="1"/>
</dbReference>
<dbReference type="GO" id="GO:0005829">
    <property type="term" value="C:cytosol"/>
    <property type="evidence" value="ECO:0007669"/>
    <property type="project" value="TreeGrafter"/>
</dbReference>
<dbReference type="KEGG" id="xbv:XBW1_2128"/>
<dbReference type="SUPFAM" id="SSF53850">
    <property type="entry name" value="Periplasmic binding protein-like II"/>
    <property type="match status" value="1"/>
</dbReference>
<dbReference type="PANTHER" id="PTHR30419">
    <property type="entry name" value="HTH-TYPE TRANSCRIPTIONAL REGULATOR YBHD"/>
    <property type="match status" value="1"/>
</dbReference>
<dbReference type="GO" id="GO:0003677">
    <property type="term" value="F:DNA binding"/>
    <property type="evidence" value="ECO:0007669"/>
    <property type="project" value="UniProtKB-KW"/>
</dbReference>
<dbReference type="PROSITE" id="PS50931">
    <property type="entry name" value="HTH_LYSR"/>
    <property type="match status" value="1"/>
</dbReference>
<dbReference type="InterPro" id="IPR005119">
    <property type="entry name" value="LysR_subst-bd"/>
</dbReference>
<name>A0A0B6X7F9_XENBV</name>
<dbReference type="Proteomes" id="UP000032930">
    <property type="component" value="Chromosome"/>
</dbReference>
<dbReference type="Pfam" id="PF00126">
    <property type="entry name" value="HTH_1"/>
    <property type="match status" value="1"/>
</dbReference>
<keyword evidence="3" id="KW-0238">DNA-binding</keyword>
<dbReference type="Gene3D" id="1.10.10.10">
    <property type="entry name" value="Winged helix-like DNA-binding domain superfamily/Winged helix DNA-binding domain"/>
    <property type="match status" value="1"/>
</dbReference>
<evidence type="ECO:0000256" key="4">
    <source>
        <dbReference type="ARBA" id="ARBA00023163"/>
    </source>
</evidence>
<dbReference type="SUPFAM" id="SSF46785">
    <property type="entry name" value="Winged helix' DNA-binding domain"/>
    <property type="match status" value="1"/>
</dbReference>
<evidence type="ECO:0000313" key="6">
    <source>
        <dbReference type="EMBL" id="CDM89485.1"/>
    </source>
</evidence>